<gene>
    <name evidence="1" type="ORF">AVEN_240526_1</name>
</gene>
<keyword evidence="2" id="KW-1185">Reference proteome</keyword>
<evidence type="ECO:0000313" key="2">
    <source>
        <dbReference type="Proteomes" id="UP000499080"/>
    </source>
</evidence>
<reference evidence="1 2" key="1">
    <citation type="journal article" date="2019" name="Sci. Rep.">
        <title>Orb-weaving spider Araneus ventricosus genome elucidates the spidroin gene catalogue.</title>
        <authorList>
            <person name="Kono N."/>
            <person name="Nakamura H."/>
            <person name="Ohtoshi R."/>
            <person name="Moran D.A.P."/>
            <person name="Shinohara A."/>
            <person name="Yoshida Y."/>
            <person name="Fujiwara M."/>
            <person name="Mori M."/>
            <person name="Tomita M."/>
            <person name="Arakawa K."/>
        </authorList>
    </citation>
    <scope>NUCLEOTIDE SEQUENCE [LARGE SCALE GENOMIC DNA]</scope>
</reference>
<evidence type="ECO:0008006" key="3">
    <source>
        <dbReference type="Google" id="ProtNLM"/>
    </source>
</evidence>
<accession>A0A4Y2L3F5</accession>
<organism evidence="1 2">
    <name type="scientific">Araneus ventricosus</name>
    <name type="common">Orbweaver spider</name>
    <name type="synonym">Epeira ventricosa</name>
    <dbReference type="NCBI Taxonomy" id="182803"/>
    <lineage>
        <taxon>Eukaryota</taxon>
        <taxon>Metazoa</taxon>
        <taxon>Ecdysozoa</taxon>
        <taxon>Arthropoda</taxon>
        <taxon>Chelicerata</taxon>
        <taxon>Arachnida</taxon>
        <taxon>Araneae</taxon>
        <taxon>Araneomorphae</taxon>
        <taxon>Entelegynae</taxon>
        <taxon>Araneoidea</taxon>
        <taxon>Araneidae</taxon>
        <taxon>Araneus</taxon>
    </lineage>
</organism>
<dbReference type="PANTHER" id="PTHR10492:SF57">
    <property type="entry name" value="ATP-DEPENDENT DNA HELICASE"/>
    <property type="match status" value="1"/>
</dbReference>
<evidence type="ECO:0000313" key="1">
    <source>
        <dbReference type="EMBL" id="GBN09155.1"/>
    </source>
</evidence>
<sequence length="203" mass="23502">MYTIEWQKRGLPHVHILIWLKDSSHVHRVYDFISAEILNPQEDPDLFFIVKKQMVHGTCGSINPRSPCMKDGICTKRYPRLFLKETQTGQDGYPLYRRRSSQDGGFTANINCRGSEVSLDNTWIVPYCPLLTKIFNAHINVEYCNSVKSIKYVCKYVNKGSDMAVFELASGENDLNDIRQYQMGRYISSNEAVWIILNFPIHE</sequence>
<dbReference type="EMBL" id="BGPR01005326">
    <property type="protein sequence ID" value="GBN09155.1"/>
    <property type="molecule type" value="Genomic_DNA"/>
</dbReference>
<dbReference type="OrthoDB" id="7789720at2759"/>
<protein>
    <recommendedName>
        <fullName evidence="3">Helitron helicase-like domain-containing protein</fullName>
    </recommendedName>
</protein>
<name>A0A4Y2L3F5_ARAVE</name>
<dbReference type="PANTHER" id="PTHR10492">
    <property type="match status" value="1"/>
</dbReference>
<comment type="caution">
    <text evidence="1">The sequence shown here is derived from an EMBL/GenBank/DDBJ whole genome shotgun (WGS) entry which is preliminary data.</text>
</comment>
<dbReference type="Proteomes" id="UP000499080">
    <property type="component" value="Unassembled WGS sequence"/>
</dbReference>
<proteinExistence type="predicted"/>
<dbReference type="AlphaFoldDB" id="A0A4Y2L3F5"/>